<comment type="catalytic activity">
    <reaction evidence="5">
        <text>beta-D-fructose 6-phosphate + diphosphate = beta-D-fructose 1,6-bisphosphate + phosphate + H(+)</text>
        <dbReference type="Rhea" id="RHEA:13613"/>
        <dbReference type="ChEBI" id="CHEBI:15378"/>
        <dbReference type="ChEBI" id="CHEBI:32966"/>
        <dbReference type="ChEBI" id="CHEBI:33019"/>
        <dbReference type="ChEBI" id="CHEBI:43474"/>
        <dbReference type="ChEBI" id="CHEBI:57634"/>
        <dbReference type="EC" id="2.7.1.90"/>
    </reaction>
</comment>
<dbReference type="Gene3D" id="3.40.50.450">
    <property type="match status" value="1"/>
</dbReference>
<comment type="pathway">
    <text evidence="5">Carbohydrate degradation; glycolysis; D-glyceraldehyde 3-phosphate and glycerone phosphate from D-glucose: step 3/4.</text>
</comment>
<dbReference type="UniPathway" id="UPA00109">
    <property type="reaction ID" value="UER00182"/>
</dbReference>
<dbReference type="GO" id="GO:0005737">
    <property type="term" value="C:cytoplasm"/>
    <property type="evidence" value="ECO:0007669"/>
    <property type="project" value="UniProtKB-SubCell"/>
</dbReference>
<feature type="binding site" evidence="5">
    <location>
        <begin position="198"/>
        <end position="200"/>
    </location>
    <ligand>
        <name>substrate</name>
    </ligand>
</feature>
<dbReference type="PANTHER" id="PTHR45770">
    <property type="entry name" value="ATP-DEPENDENT 6-PHOSPHOFRUCTOKINASE 1"/>
    <property type="match status" value="1"/>
</dbReference>
<dbReference type="Gene3D" id="3.40.50.460">
    <property type="entry name" value="Phosphofructokinase domain"/>
    <property type="match status" value="1"/>
</dbReference>
<name>A0A497E4M7_UNCAE</name>
<dbReference type="InterPro" id="IPR000023">
    <property type="entry name" value="Phosphofructokinase_dom"/>
</dbReference>
<evidence type="ECO:0000259" key="6">
    <source>
        <dbReference type="Pfam" id="PF00365"/>
    </source>
</evidence>
<comment type="subunit">
    <text evidence="5">Homodimer.</text>
</comment>
<evidence type="ECO:0000256" key="1">
    <source>
        <dbReference type="ARBA" id="ARBA00022679"/>
    </source>
</evidence>
<feature type="active site" description="Proton acceptor" evidence="5">
    <location>
        <position position="143"/>
    </location>
</feature>
<evidence type="ECO:0000313" key="7">
    <source>
        <dbReference type="EMBL" id="RLE09768.1"/>
    </source>
</evidence>
<proteinExistence type="inferred from homology"/>
<dbReference type="InterPro" id="IPR035966">
    <property type="entry name" value="PKF_sf"/>
</dbReference>
<comment type="function">
    <text evidence="5">Catalyzes the phosphorylation of D-fructose 6-phosphate, the first committing step of glycolysis. Uses inorganic phosphate (PPi) as phosphoryl donor instead of ATP like common ATP-dependent phosphofructokinases (ATP-PFKs), which renders the reaction reversible, and can thus function both in glycolysis and gluconeogenesis. Consistently, PPi-PFK can replace the enzymes of both the forward (ATP-PFK) and reverse (fructose-bisphosphatase (FBPase)) reactions.</text>
</comment>
<feature type="site" description="Important for catalytic activity and substrate specificity; stabilizes the transition state when the phosphoryl donor is PPi; prevents ATP from binding by mimicking the alpha-phosphate group of ATP" evidence="5">
    <location>
        <position position="114"/>
    </location>
</feature>
<keyword evidence="5" id="KW-0324">Glycolysis</keyword>
<dbReference type="AlphaFoldDB" id="A0A497E4M7"/>
<dbReference type="GO" id="GO:0047334">
    <property type="term" value="F:diphosphate-fructose-6-phosphate 1-phosphotransferase activity"/>
    <property type="evidence" value="ECO:0007669"/>
    <property type="project" value="UniProtKB-EC"/>
</dbReference>
<feature type="binding site" evidence="5">
    <location>
        <begin position="141"/>
        <end position="143"/>
    </location>
    <ligand>
        <name>substrate</name>
    </ligand>
</feature>
<dbReference type="EMBL" id="QMPZ01000030">
    <property type="protein sequence ID" value="RLE09768.1"/>
    <property type="molecule type" value="Genomic_DNA"/>
</dbReference>
<keyword evidence="3 5" id="KW-0418">Kinase</keyword>
<organism evidence="7 8">
    <name type="scientific">Aerophobetes bacterium</name>
    <dbReference type="NCBI Taxonomy" id="2030807"/>
    <lineage>
        <taxon>Bacteria</taxon>
        <taxon>Candidatus Aerophobota</taxon>
    </lineage>
</organism>
<comment type="similarity">
    <text evidence="5">Belongs to the phosphofructokinase type A (PFKA) family. PPi-dependent PFK group II subfamily. Clade 'B2' sub-subfamily.</text>
</comment>
<feature type="site" description="Important for catalytic activity; stabilizes the transition state when the phosphoryl donor is PPi" evidence="5">
    <location>
        <position position="140"/>
    </location>
</feature>
<evidence type="ECO:0000256" key="4">
    <source>
        <dbReference type="ARBA" id="ARBA00022842"/>
    </source>
</evidence>
<accession>A0A497E4M7</accession>
<dbReference type="Proteomes" id="UP000279422">
    <property type="component" value="Unassembled WGS sequence"/>
</dbReference>
<keyword evidence="2 5" id="KW-0479">Metal-binding</keyword>
<evidence type="ECO:0000256" key="5">
    <source>
        <dbReference type="HAMAP-Rule" id="MF_01978"/>
    </source>
</evidence>
<feature type="domain" description="Phosphofructokinase" evidence="6">
    <location>
        <begin position="10"/>
        <end position="266"/>
    </location>
</feature>
<comment type="subcellular location">
    <subcellularLocation>
        <location evidence="5">Cytoplasm</location>
    </subcellularLocation>
</comment>
<evidence type="ECO:0000256" key="3">
    <source>
        <dbReference type="ARBA" id="ARBA00022777"/>
    </source>
</evidence>
<comment type="activity regulation">
    <text evidence="5">Non-allosteric.</text>
</comment>
<keyword evidence="5" id="KW-0963">Cytoplasm</keyword>
<feature type="binding site" evidence="5">
    <location>
        <position position="16"/>
    </location>
    <ligand>
        <name>diphosphate</name>
        <dbReference type="ChEBI" id="CHEBI:33019"/>
    </ligand>
</feature>
<dbReference type="EC" id="2.7.1.90" evidence="5"/>
<dbReference type="GO" id="GO:0003872">
    <property type="term" value="F:6-phosphofructokinase activity"/>
    <property type="evidence" value="ECO:0007669"/>
    <property type="project" value="UniProtKB-UniRule"/>
</dbReference>
<dbReference type="InterPro" id="IPR011404">
    <property type="entry name" value="PPi-PFK"/>
</dbReference>
<keyword evidence="1 5" id="KW-0808">Transferase</keyword>
<reference evidence="7 8" key="1">
    <citation type="submission" date="2018-06" db="EMBL/GenBank/DDBJ databases">
        <title>Extensive metabolic versatility and redundancy in microbially diverse, dynamic hydrothermal sediments.</title>
        <authorList>
            <person name="Dombrowski N."/>
            <person name="Teske A."/>
            <person name="Baker B.J."/>
        </authorList>
    </citation>
    <scope>NUCLEOTIDE SEQUENCE [LARGE SCALE GENOMIC DNA]</scope>
    <source>
        <strain evidence="7">B47_G16</strain>
    </source>
</reference>
<evidence type="ECO:0000313" key="8">
    <source>
        <dbReference type="Proteomes" id="UP000279422"/>
    </source>
</evidence>
<comment type="caution">
    <text evidence="5">Lacks conserved residue(s) required for the propagation of feature annotation.</text>
</comment>
<dbReference type="GO" id="GO:0046872">
    <property type="term" value="F:metal ion binding"/>
    <property type="evidence" value="ECO:0007669"/>
    <property type="project" value="UniProtKB-KW"/>
</dbReference>
<gene>
    <name evidence="5" type="primary">pfp</name>
    <name evidence="7" type="ORF">DRJ00_03360</name>
</gene>
<dbReference type="HAMAP" id="MF_01978">
    <property type="entry name" value="Phosphofructokinase_II_B2"/>
    <property type="match status" value="1"/>
</dbReference>
<dbReference type="InterPro" id="IPR050929">
    <property type="entry name" value="PFKA"/>
</dbReference>
<keyword evidence="4 5" id="KW-0460">Magnesium</keyword>
<dbReference type="NCBIfam" id="NF010675">
    <property type="entry name" value="PRK14072.1"/>
    <property type="match status" value="1"/>
</dbReference>
<feature type="binding site" evidence="5">
    <location>
        <position position="260"/>
    </location>
    <ligand>
        <name>substrate</name>
    </ligand>
</feature>
<protein>
    <recommendedName>
        <fullName evidence="5">Pyrophosphate--fructose 6-phosphate 1-phosphotransferase</fullName>
        <ecNumber evidence="5">2.7.1.90</ecNumber>
    </recommendedName>
    <alternativeName>
        <fullName evidence="5">6-phosphofructokinase, pyrophosphate dependent</fullName>
    </alternativeName>
    <alternativeName>
        <fullName evidence="5">PPi-dependent phosphofructokinase</fullName>
        <shortName evidence="5">PPi-PFK</shortName>
    </alternativeName>
    <alternativeName>
        <fullName evidence="5">Pyrophosphate-dependent 6-phosphofructose-1-kinase</fullName>
    </alternativeName>
</protein>
<comment type="cofactor">
    <cofactor evidence="5">
        <name>Mg(2+)</name>
        <dbReference type="ChEBI" id="CHEBI:18420"/>
    </cofactor>
</comment>
<evidence type="ECO:0000256" key="2">
    <source>
        <dbReference type="ARBA" id="ARBA00022723"/>
    </source>
</evidence>
<dbReference type="PIRSF" id="PIRSF036483">
    <property type="entry name" value="PFK_XF0274"/>
    <property type="match status" value="1"/>
</dbReference>
<sequence length="441" mass="48146">MEGGKVRNAVIAQSGGPTSVINSSLKGAIDTLASSGKVGKIYGARMGILGVLREELLDISAQDREQIELLSETPSAGVIGSCRYKIRSEEDLARIVEVFKKHDIGYFFYCGGGDSMDTADKVNRLAKESGLDLICIGIPKTIDNDVGGTLQSDGTFAICDHDPGYGSVARNTAINVLEANEENKASYTSDPVLVIGVMGRKIGFIPAAARLADPERKMPLLIILPEALSKDDWQANLEFITEEVNKKLSEHGRCIVIIGEGANLGDLGVLRDSFGHAQFSASERTVEQVLINYLNGMDRKDSKGRVQSRLVVKGIARAERPGTRQRREIAYVSEVDRKEAYEVGAYAAKLALKGENGFMSTILRVPGPRYEVRYDKVPLNVVANSEREFPREWLAPSKVDVTDEFVNWAMPLIGGPLPKFASFKEIMAPKLCAEYVPAGYR</sequence>
<dbReference type="Pfam" id="PF00365">
    <property type="entry name" value="PFK"/>
    <property type="match status" value="1"/>
</dbReference>
<comment type="caution">
    <text evidence="7">The sequence shown here is derived from an EMBL/GenBank/DDBJ whole genome shotgun (WGS) entry which is preliminary data.</text>
</comment>
<dbReference type="SUPFAM" id="SSF53784">
    <property type="entry name" value="Phosphofructokinase"/>
    <property type="match status" value="1"/>
</dbReference>